<dbReference type="EMBL" id="CP144750">
    <property type="protein sequence ID" value="WVZ82512.1"/>
    <property type="molecule type" value="Genomic_DNA"/>
</dbReference>
<reference evidence="2 3" key="1">
    <citation type="submission" date="2024-02" db="EMBL/GenBank/DDBJ databases">
        <title>High-quality chromosome-scale genome assembly of Pensacola bahiagrass (Paspalum notatum Flugge var. saurae).</title>
        <authorList>
            <person name="Vega J.M."/>
            <person name="Podio M."/>
            <person name="Orjuela J."/>
            <person name="Siena L.A."/>
            <person name="Pessino S.C."/>
            <person name="Combes M.C."/>
            <person name="Mariac C."/>
            <person name="Albertini E."/>
            <person name="Pupilli F."/>
            <person name="Ortiz J.P.A."/>
            <person name="Leblanc O."/>
        </authorList>
    </citation>
    <scope>NUCLEOTIDE SEQUENCE [LARGE SCALE GENOMIC DNA]</scope>
    <source>
        <strain evidence="2">R1</strain>
        <tissue evidence="2">Leaf</tissue>
    </source>
</reference>
<name>A0AAQ3X1Y0_PASNO</name>
<dbReference type="InterPro" id="IPR045501">
    <property type="entry name" value="DUF6490"/>
</dbReference>
<accession>A0AAQ3X1Y0</accession>
<feature type="transmembrane region" description="Helical" evidence="1">
    <location>
        <begin position="94"/>
        <end position="117"/>
    </location>
</feature>
<keyword evidence="1" id="KW-1133">Transmembrane helix</keyword>
<organism evidence="2 3">
    <name type="scientific">Paspalum notatum var. saurae</name>
    <dbReference type="NCBI Taxonomy" id="547442"/>
    <lineage>
        <taxon>Eukaryota</taxon>
        <taxon>Viridiplantae</taxon>
        <taxon>Streptophyta</taxon>
        <taxon>Embryophyta</taxon>
        <taxon>Tracheophyta</taxon>
        <taxon>Spermatophyta</taxon>
        <taxon>Magnoliopsida</taxon>
        <taxon>Liliopsida</taxon>
        <taxon>Poales</taxon>
        <taxon>Poaceae</taxon>
        <taxon>PACMAD clade</taxon>
        <taxon>Panicoideae</taxon>
        <taxon>Andropogonodae</taxon>
        <taxon>Paspaleae</taxon>
        <taxon>Paspalinae</taxon>
        <taxon>Paspalum</taxon>
    </lineage>
</organism>
<dbReference type="PANTHER" id="PTHR46610">
    <property type="entry name" value="OS05G0181300 PROTEIN"/>
    <property type="match status" value="1"/>
</dbReference>
<feature type="transmembrane region" description="Helical" evidence="1">
    <location>
        <begin position="69"/>
        <end position="88"/>
    </location>
</feature>
<evidence type="ECO:0000313" key="2">
    <source>
        <dbReference type="EMBL" id="WVZ82512.1"/>
    </source>
</evidence>
<protein>
    <submittedName>
        <fullName evidence="2">Uncharacterized protein</fullName>
    </submittedName>
</protein>
<dbReference type="PANTHER" id="PTHR46610:SF11">
    <property type="entry name" value="PGG DOMAIN-CONTAINING PROTEIN"/>
    <property type="match status" value="1"/>
</dbReference>
<dbReference type="AlphaFoldDB" id="A0AAQ3X1Y0"/>
<dbReference type="Pfam" id="PF20100">
    <property type="entry name" value="DUF6490"/>
    <property type="match status" value="1"/>
</dbReference>
<evidence type="ECO:0000256" key="1">
    <source>
        <dbReference type="SAM" id="Phobius"/>
    </source>
</evidence>
<evidence type="ECO:0000313" key="3">
    <source>
        <dbReference type="Proteomes" id="UP001341281"/>
    </source>
</evidence>
<keyword evidence="1" id="KW-0472">Membrane</keyword>
<dbReference type="Proteomes" id="UP001341281">
    <property type="component" value="Chromosome 06"/>
</dbReference>
<feature type="transmembrane region" description="Helical" evidence="1">
    <location>
        <begin position="29"/>
        <end position="49"/>
    </location>
</feature>
<keyword evidence="1" id="KW-0812">Transmembrane</keyword>
<sequence length="133" mass="14228">MADRHLTKLGMGFLATNSLLALYNSWGDAGAVAFVLTADAALVLLFLCLREIERAHGDAGRRRNIKAVVWALTTALTVMFASRVAPLMPPAGAAGVWIVAVATAAGGFWVLFLLIFYQSMSISGGGRMKNKRM</sequence>
<proteinExistence type="predicted"/>
<gene>
    <name evidence="2" type="ORF">U9M48_029766</name>
</gene>
<keyword evidence="3" id="KW-1185">Reference proteome</keyword>